<dbReference type="Gene3D" id="1.10.555.10">
    <property type="entry name" value="Rho GTPase activation protein"/>
    <property type="match status" value="1"/>
</dbReference>
<evidence type="ECO:0000256" key="8">
    <source>
        <dbReference type="SAM" id="Coils"/>
    </source>
</evidence>
<dbReference type="GO" id="GO:0030154">
    <property type="term" value="P:cell differentiation"/>
    <property type="evidence" value="ECO:0007669"/>
    <property type="project" value="UniProtKB-KW"/>
</dbReference>
<dbReference type="SMART" id="SM00324">
    <property type="entry name" value="RhoGAP"/>
    <property type="match status" value="1"/>
</dbReference>
<dbReference type="PANTHER" id="PTHR46199">
    <property type="entry name" value="RAC GTPASE-ACTIVATING PROTEIN 1"/>
    <property type="match status" value="1"/>
</dbReference>
<dbReference type="GO" id="GO:0032154">
    <property type="term" value="C:cleavage furrow"/>
    <property type="evidence" value="ECO:0007669"/>
    <property type="project" value="TreeGrafter"/>
</dbReference>
<protein>
    <recommendedName>
        <fullName evidence="13">Rac GTPase-activating protein 1</fullName>
    </recommendedName>
</protein>
<keyword evidence="6" id="KW-0862">Zinc</keyword>
<dbReference type="FunFam" id="3.30.60.20:FF:000033">
    <property type="entry name" value="Rac GTPase-activating protein 1"/>
    <property type="match status" value="1"/>
</dbReference>
<gene>
    <name evidence="11" type="ORF">Cfor_10331</name>
</gene>
<dbReference type="InParanoid" id="A0A6L2PQ68"/>
<dbReference type="GO" id="GO:0097149">
    <property type="term" value="C:centralspindlin complex"/>
    <property type="evidence" value="ECO:0007669"/>
    <property type="project" value="TreeGrafter"/>
</dbReference>
<evidence type="ECO:0000256" key="3">
    <source>
        <dbReference type="ARBA" id="ARBA00022723"/>
    </source>
</evidence>
<dbReference type="PANTHER" id="PTHR46199:SF3">
    <property type="entry name" value="RAC GTPASE-ACTIVATING PROTEIN 1"/>
    <property type="match status" value="1"/>
</dbReference>
<dbReference type="OrthoDB" id="2218807at2759"/>
<dbReference type="Gene3D" id="3.30.60.20">
    <property type="match status" value="1"/>
</dbReference>
<evidence type="ECO:0000256" key="7">
    <source>
        <dbReference type="ARBA" id="ARBA00022871"/>
    </source>
</evidence>
<keyword evidence="12" id="KW-1185">Reference proteome</keyword>
<sequence length="686" mass="75348">MSLSLLAAYDDLIRCSTVLGESSCEPEFIQFAVNQEENRKKWLAAVQETQRLQRELEKTNQNITVLDAKLNHARRLLDKEKKKRLEAESNSTALEKKLQLVRDLVFVEGCGKINDETKEKLGFLNTTCNSFAGNDEAGGGQSKGLKLDTINEAMNSTGSLLSDLSYSRSEDDLDSTLTRCGKVWKRHRPSLTAEDEAANNKRRRSAVEKTVKLDGVGLNPETVVATTTLTVGKEGGPIKASAKLVAVASSDSQKIGPSKQEEAKNHYNGGICHIPLQPSAPRRGIDSSSDESGCCPSQTKLLTPRNTCVGSNIGGLHTVGLSNKLKNRTHIFCTKTIIYPENCTPCGKRMKFGKLAMKCRDCRASCHPECKDQVPLPCVPVGNTPTRRGGAMGTIADYTPHTSPMVPSLIVHCINEVELRGLNEVGIYRVPGAEKDVRLLKEKFLRGKGVPNLSNIDIHVICGAIKDFLRSLLEPLVTHTLWQDFVKAALTCDRDDARAAMIQAISELPQPNRDTLAFLVLHLQRVAVCPDCKMPASNLAKVFGPTIVGYSTSDPEPVAMLNETKQQATVVEHLLSIPSDYWTNFVNVDSAGYTHAPEIYLTPSTECLLTPVCSSSRVAFTPSSRDAKGSGVLIAEELIEYEARDHDITEHPILRHSWRSFVTLPDLRIFFCNTDVSGFPICQHPD</sequence>
<dbReference type="SUPFAM" id="SSF48350">
    <property type="entry name" value="GTPase activation domain, GAP"/>
    <property type="match status" value="1"/>
</dbReference>
<name>A0A6L2PQ68_COPFO</name>
<dbReference type="AlphaFoldDB" id="A0A6L2PQ68"/>
<dbReference type="GO" id="GO:0051256">
    <property type="term" value="P:mitotic spindle midzone assembly"/>
    <property type="evidence" value="ECO:0007669"/>
    <property type="project" value="TreeGrafter"/>
</dbReference>
<evidence type="ECO:0000259" key="10">
    <source>
        <dbReference type="PROSITE" id="PS50238"/>
    </source>
</evidence>
<dbReference type="SMART" id="SM00109">
    <property type="entry name" value="C1"/>
    <property type="match status" value="1"/>
</dbReference>
<dbReference type="GO" id="GO:0008270">
    <property type="term" value="F:zinc ion binding"/>
    <property type="evidence" value="ECO:0007669"/>
    <property type="project" value="UniProtKB-KW"/>
</dbReference>
<dbReference type="InterPro" id="IPR000198">
    <property type="entry name" value="RhoGAP_dom"/>
</dbReference>
<feature type="coiled-coil region" evidence="8">
    <location>
        <begin position="49"/>
        <end position="97"/>
    </location>
</feature>
<organism evidence="11 12">
    <name type="scientific">Coptotermes formosanus</name>
    <name type="common">Formosan subterranean termite</name>
    <dbReference type="NCBI Taxonomy" id="36987"/>
    <lineage>
        <taxon>Eukaryota</taxon>
        <taxon>Metazoa</taxon>
        <taxon>Ecdysozoa</taxon>
        <taxon>Arthropoda</taxon>
        <taxon>Hexapoda</taxon>
        <taxon>Insecta</taxon>
        <taxon>Pterygota</taxon>
        <taxon>Neoptera</taxon>
        <taxon>Polyneoptera</taxon>
        <taxon>Dictyoptera</taxon>
        <taxon>Blattodea</taxon>
        <taxon>Blattoidea</taxon>
        <taxon>Termitoidae</taxon>
        <taxon>Rhinotermitidae</taxon>
        <taxon>Coptotermes</taxon>
    </lineage>
</organism>
<keyword evidence="5" id="KW-0221">Differentiation</keyword>
<keyword evidence="8" id="KW-0175">Coiled coil</keyword>
<dbReference type="GO" id="GO:0051233">
    <property type="term" value="C:spindle midzone"/>
    <property type="evidence" value="ECO:0007669"/>
    <property type="project" value="TreeGrafter"/>
</dbReference>
<dbReference type="GO" id="GO:0005096">
    <property type="term" value="F:GTPase activator activity"/>
    <property type="evidence" value="ECO:0007669"/>
    <property type="project" value="UniProtKB-KW"/>
</dbReference>
<accession>A0A6L2PQ68</accession>
<evidence type="ECO:0000259" key="9">
    <source>
        <dbReference type="PROSITE" id="PS50081"/>
    </source>
</evidence>
<evidence type="ECO:0000256" key="1">
    <source>
        <dbReference type="ARBA" id="ARBA00022468"/>
    </source>
</evidence>
<dbReference type="InterPro" id="IPR002219">
    <property type="entry name" value="PKC_DAG/PE"/>
</dbReference>
<dbReference type="GO" id="GO:0000281">
    <property type="term" value="P:mitotic cytokinesis"/>
    <property type="evidence" value="ECO:0007669"/>
    <property type="project" value="TreeGrafter"/>
</dbReference>
<dbReference type="Proteomes" id="UP000502823">
    <property type="component" value="Unassembled WGS sequence"/>
</dbReference>
<dbReference type="GO" id="GO:0007283">
    <property type="term" value="P:spermatogenesis"/>
    <property type="evidence" value="ECO:0007669"/>
    <property type="project" value="UniProtKB-KW"/>
</dbReference>
<feature type="domain" description="Phorbol-ester/DAG-type" evidence="9">
    <location>
        <begin position="329"/>
        <end position="378"/>
    </location>
</feature>
<dbReference type="PROSITE" id="PS00479">
    <property type="entry name" value="ZF_DAG_PE_1"/>
    <property type="match status" value="1"/>
</dbReference>
<keyword evidence="3" id="KW-0479">Metal-binding</keyword>
<keyword evidence="4" id="KW-0863">Zinc-finger</keyword>
<dbReference type="Pfam" id="PF00620">
    <property type="entry name" value="RhoGAP"/>
    <property type="match status" value="1"/>
</dbReference>
<evidence type="ECO:0000256" key="2">
    <source>
        <dbReference type="ARBA" id="ARBA00022473"/>
    </source>
</evidence>
<feature type="domain" description="Rho-GAP" evidence="10">
    <location>
        <begin position="393"/>
        <end position="582"/>
    </location>
</feature>
<dbReference type="InterPro" id="IPR046349">
    <property type="entry name" value="C1-like_sf"/>
</dbReference>
<dbReference type="PROSITE" id="PS50238">
    <property type="entry name" value="RHOGAP"/>
    <property type="match status" value="1"/>
</dbReference>
<dbReference type="CDD" id="cd04382">
    <property type="entry name" value="RhoGAP_MgcRacGAP"/>
    <property type="match status" value="1"/>
</dbReference>
<evidence type="ECO:0008006" key="13">
    <source>
        <dbReference type="Google" id="ProtNLM"/>
    </source>
</evidence>
<dbReference type="SUPFAM" id="SSF57889">
    <property type="entry name" value="Cysteine-rich domain"/>
    <property type="match status" value="1"/>
</dbReference>
<keyword evidence="2" id="KW-0217">Developmental protein</keyword>
<comment type="caution">
    <text evidence="11">The sequence shown here is derived from an EMBL/GenBank/DDBJ whole genome shotgun (WGS) entry which is preliminary data.</text>
</comment>
<dbReference type="GO" id="GO:0030496">
    <property type="term" value="C:midbody"/>
    <property type="evidence" value="ECO:0007669"/>
    <property type="project" value="TreeGrafter"/>
</dbReference>
<keyword evidence="7" id="KW-0744">Spermatogenesis</keyword>
<dbReference type="InterPro" id="IPR008936">
    <property type="entry name" value="Rho_GTPase_activation_prot"/>
</dbReference>
<dbReference type="GO" id="GO:0007266">
    <property type="term" value="P:Rho protein signal transduction"/>
    <property type="evidence" value="ECO:0007669"/>
    <property type="project" value="TreeGrafter"/>
</dbReference>
<evidence type="ECO:0000313" key="12">
    <source>
        <dbReference type="Proteomes" id="UP000502823"/>
    </source>
</evidence>
<proteinExistence type="predicted"/>
<dbReference type="CDD" id="cd20821">
    <property type="entry name" value="C1_MgcRacGAP"/>
    <property type="match status" value="1"/>
</dbReference>
<evidence type="ECO:0000256" key="4">
    <source>
        <dbReference type="ARBA" id="ARBA00022771"/>
    </source>
</evidence>
<evidence type="ECO:0000256" key="5">
    <source>
        <dbReference type="ARBA" id="ARBA00022782"/>
    </source>
</evidence>
<evidence type="ECO:0000313" key="11">
    <source>
        <dbReference type="EMBL" id="GFG34566.1"/>
    </source>
</evidence>
<dbReference type="PROSITE" id="PS50081">
    <property type="entry name" value="ZF_DAG_PE_2"/>
    <property type="match status" value="1"/>
</dbReference>
<dbReference type="GO" id="GO:0005634">
    <property type="term" value="C:nucleus"/>
    <property type="evidence" value="ECO:0007669"/>
    <property type="project" value="TreeGrafter"/>
</dbReference>
<keyword evidence="1" id="KW-0343">GTPase activation</keyword>
<dbReference type="FunCoup" id="A0A6L2PQ68">
    <property type="interactions" value="740"/>
</dbReference>
<reference evidence="12" key="1">
    <citation type="submission" date="2020-01" db="EMBL/GenBank/DDBJ databases">
        <title>Draft genome sequence of the Termite Coptotermes fromosanus.</title>
        <authorList>
            <person name="Itakura S."/>
            <person name="Yosikawa Y."/>
            <person name="Umezawa K."/>
        </authorList>
    </citation>
    <scope>NUCLEOTIDE SEQUENCE [LARGE SCALE GENOMIC DNA]</scope>
</reference>
<dbReference type="EMBL" id="BLKM01005514">
    <property type="protein sequence ID" value="GFG34566.1"/>
    <property type="molecule type" value="Genomic_DNA"/>
</dbReference>
<evidence type="ECO:0000256" key="6">
    <source>
        <dbReference type="ARBA" id="ARBA00022833"/>
    </source>
</evidence>